<dbReference type="Gene3D" id="3.10.180.10">
    <property type="entry name" value="2,3-Dihydroxybiphenyl 1,2-Dioxygenase, domain 1"/>
    <property type="match status" value="2"/>
</dbReference>
<gene>
    <name evidence="2" type="ORF">JOF36_003927</name>
</gene>
<dbReference type="EMBL" id="JAGINU010000001">
    <property type="protein sequence ID" value="MBP2368231.1"/>
    <property type="molecule type" value="Genomic_DNA"/>
</dbReference>
<organism evidence="2 3">
    <name type="scientific">Pseudonocardia parietis</name>
    <dbReference type="NCBI Taxonomy" id="570936"/>
    <lineage>
        <taxon>Bacteria</taxon>
        <taxon>Bacillati</taxon>
        <taxon>Actinomycetota</taxon>
        <taxon>Actinomycetes</taxon>
        <taxon>Pseudonocardiales</taxon>
        <taxon>Pseudonocardiaceae</taxon>
        <taxon>Pseudonocardia</taxon>
    </lineage>
</organism>
<accession>A0ABS4VWQ5</accession>
<sequence length="212" mass="22128">MTRIESVILEARDPAAAEDFYSAAFGLGDRLRVRAGDSPTSGFRGFTLSLVVARPNIVDTLIDGATRGGATTLKPATKSFWGYGGVIQAPDGAIWTLASSQKKNSGPATRQIDDFVLLLGVADVKATKQFYLDQGLTVARSFGSKYVEFDTGGSPVKLALHSRRAAAKNAGVPAEGSGSHRIVIRSGSGSCADPDGFLWEPPVAGGDRAATP</sequence>
<dbReference type="InterPro" id="IPR029068">
    <property type="entry name" value="Glyas_Bleomycin-R_OHBP_Dase"/>
</dbReference>
<evidence type="ECO:0000313" key="3">
    <source>
        <dbReference type="Proteomes" id="UP001519295"/>
    </source>
</evidence>
<name>A0ABS4VWQ5_9PSEU</name>
<protein>
    <submittedName>
        <fullName evidence="2">Glyoxalase superfamily protein PhnB</fullName>
    </submittedName>
</protein>
<dbReference type="Proteomes" id="UP001519295">
    <property type="component" value="Unassembled WGS sequence"/>
</dbReference>
<feature type="region of interest" description="Disordered" evidence="1">
    <location>
        <begin position="193"/>
        <end position="212"/>
    </location>
</feature>
<dbReference type="RefSeq" id="WP_210028716.1">
    <property type="nucleotide sequence ID" value="NZ_JAGINU010000001.1"/>
</dbReference>
<keyword evidence="3" id="KW-1185">Reference proteome</keyword>
<dbReference type="SUPFAM" id="SSF54593">
    <property type="entry name" value="Glyoxalase/Bleomycin resistance protein/Dihydroxybiphenyl dioxygenase"/>
    <property type="match status" value="2"/>
</dbReference>
<proteinExistence type="predicted"/>
<evidence type="ECO:0000256" key="1">
    <source>
        <dbReference type="SAM" id="MobiDB-lite"/>
    </source>
</evidence>
<dbReference type="PANTHER" id="PTHR36503">
    <property type="entry name" value="BLR2520 PROTEIN"/>
    <property type="match status" value="1"/>
</dbReference>
<comment type="caution">
    <text evidence="2">The sequence shown here is derived from an EMBL/GenBank/DDBJ whole genome shotgun (WGS) entry which is preliminary data.</text>
</comment>
<reference evidence="2 3" key="1">
    <citation type="submission" date="2021-03" db="EMBL/GenBank/DDBJ databases">
        <title>Sequencing the genomes of 1000 actinobacteria strains.</title>
        <authorList>
            <person name="Klenk H.-P."/>
        </authorList>
    </citation>
    <scope>NUCLEOTIDE SEQUENCE [LARGE SCALE GENOMIC DNA]</scope>
    <source>
        <strain evidence="2 3">DSM 45256</strain>
    </source>
</reference>
<evidence type="ECO:0000313" key="2">
    <source>
        <dbReference type="EMBL" id="MBP2368231.1"/>
    </source>
</evidence>
<dbReference type="PANTHER" id="PTHR36503:SF1">
    <property type="entry name" value="BLR2520 PROTEIN"/>
    <property type="match status" value="1"/>
</dbReference>